<dbReference type="GO" id="GO:0007165">
    <property type="term" value="P:signal transduction"/>
    <property type="evidence" value="ECO:0000318"/>
    <property type="project" value="GO_Central"/>
</dbReference>
<dbReference type="SUPFAM" id="SSF56112">
    <property type="entry name" value="Protein kinase-like (PK-like)"/>
    <property type="match status" value="1"/>
</dbReference>
<evidence type="ECO:0000256" key="5">
    <source>
        <dbReference type="SAM" id="MobiDB-lite"/>
    </source>
</evidence>
<feature type="transmembrane region" description="Helical" evidence="6">
    <location>
        <begin position="461"/>
        <end position="481"/>
    </location>
</feature>
<dbReference type="SMR" id="F6GTN3"/>
<keyword evidence="9" id="KW-1185">Reference proteome</keyword>
<dbReference type="CDD" id="cd14066">
    <property type="entry name" value="STKc_IRAK"/>
    <property type="match status" value="1"/>
</dbReference>
<dbReference type="GO" id="GO:0006955">
    <property type="term" value="P:immune response"/>
    <property type="evidence" value="ECO:0000318"/>
    <property type="project" value="GO_Central"/>
</dbReference>
<dbReference type="Pfam" id="PF13398">
    <property type="entry name" value="Peptidase_M50B"/>
    <property type="match status" value="1"/>
</dbReference>
<keyword evidence="6" id="KW-0812">Transmembrane</keyword>
<evidence type="ECO:0000313" key="8">
    <source>
        <dbReference type="EMBL" id="CCB43229.1"/>
    </source>
</evidence>
<dbReference type="GO" id="GO:0005886">
    <property type="term" value="C:plasma membrane"/>
    <property type="evidence" value="ECO:0000318"/>
    <property type="project" value="GO_Central"/>
</dbReference>
<dbReference type="Gene3D" id="1.10.510.10">
    <property type="entry name" value="Transferase(Phosphotransferase) domain 1"/>
    <property type="match status" value="1"/>
</dbReference>
<feature type="region of interest" description="Disordered" evidence="5">
    <location>
        <begin position="262"/>
        <end position="294"/>
    </location>
</feature>
<dbReference type="OrthoDB" id="40823at2759"/>
<feature type="transmembrane region" description="Helical" evidence="6">
    <location>
        <begin position="538"/>
        <end position="559"/>
    </location>
</feature>
<feature type="transmembrane region" description="Helical" evidence="6">
    <location>
        <begin position="394"/>
        <end position="414"/>
    </location>
</feature>
<dbReference type="InterPro" id="IPR011009">
    <property type="entry name" value="Kinase-like_dom_sf"/>
</dbReference>
<dbReference type="InterPro" id="IPR052059">
    <property type="entry name" value="CR_Ser/Thr_kinase"/>
</dbReference>
<evidence type="ECO:0000256" key="6">
    <source>
        <dbReference type="SAM" id="Phobius"/>
    </source>
</evidence>
<dbReference type="eggNOG" id="ENOG502QPXP">
    <property type="taxonomic scope" value="Eukaryota"/>
</dbReference>
<dbReference type="PANTHER" id="PTHR47973">
    <property type="entry name" value="CYSTEINE-RICH RECEPTOR-LIKE PROTEIN KINASE 3"/>
    <property type="match status" value="1"/>
</dbReference>
<gene>
    <name evidence="8" type="ordered locus">VIT_17s0000g03520</name>
</gene>
<dbReference type="GO" id="GO:0004674">
    <property type="term" value="F:protein serine/threonine kinase activity"/>
    <property type="evidence" value="ECO:0000318"/>
    <property type="project" value="GO_Central"/>
</dbReference>
<evidence type="ECO:0000256" key="3">
    <source>
        <dbReference type="ARBA" id="ARBA00022777"/>
    </source>
</evidence>
<keyword evidence="1" id="KW-0808">Transferase</keyword>
<dbReference type="InterPro" id="IPR008271">
    <property type="entry name" value="Ser/Thr_kinase_AS"/>
</dbReference>
<dbReference type="EMBL" id="FN594950">
    <property type="protein sequence ID" value="CCB43229.1"/>
    <property type="molecule type" value="Genomic_DNA"/>
</dbReference>
<accession>F6GTN3</accession>
<keyword evidence="3" id="KW-0418">Kinase</keyword>
<dbReference type="InterPro" id="IPR000719">
    <property type="entry name" value="Prot_kinase_dom"/>
</dbReference>
<protein>
    <recommendedName>
        <fullName evidence="7">Protein kinase domain-containing protein</fullName>
    </recommendedName>
</protein>
<organism evidence="8 9">
    <name type="scientific">Vitis vinifera</name>
    <name type="common">Grape</name>
    <dbReference type="NCBI Taxonomy" id="29760"/>
    <lineage>
        <taxon>Eukaryota</taxon>
        <taxon>Viridiplantae</taxon>
        <taxon>Streptophyta</taxon>
        <taxon>Embryophyta</taxon>
        <taxon>Tracheophyta</taxon>
        <taxon>Spermatophyta</taxon>
        <taxon>Magnoliopsida</taxon>
        <taxon>eudicotyledons</taxon>
        <taxon>Gunneridae</taxon>
        <taxon>Pentapetalae</taxon>
        <taxon>rosids</taxon>
        <taxon>Vitales</taxon>
        <taxon>Vitaceae</taxon>
        <taxon>Viteae</taxon>
        <taxon>Vitis</taxon>
    </lineage>
</organism>
<dbReference type="Pfam" id="PF00069">
    <property type="entry name" value="Pkinase"/>
    <property type="match status" value="1"/>
</dbReference>
<proteinExistence type="predicted"/>
<sequence>MHNGEEIAVKKLTVGSTQGVEEFSNEVEVLVKMRHRNLVKLLGCCTQGDEKMLVYEYLPNKSLNYFLFDKSRSALLDWQKRSNIMVGVARGLLYLHEDSQIRIIHRDIKTSNILLDEHMNPKISDFGLAKLFPDEQSHLRTRRIAGTVGYMAPEYAIRGLMSTKIDVFSFGVLMLEIISGRKNYDPQLDDQRRELLNLTRRLERQGRLMELVDTTIGSFPEDEVKKCIHIGLLCCQDNMQERLTMSSALMLLLNNPVTMPPPGRLGFQGSRENTNESSTSNSGSSIVLENENVSNNTMTTSLTSALGRDPGRQTNLGVLSCQSLKILHVILPGASLHIHFPTRERRRSFSHSLSVHHTSGHPSLNHHIRSLPFGDTGNHMANWELKKCCNHEQVVFLTTISICTVVILALWRTILLTPFKLVTVFLHEASHAIACKLTCGHVEGIQVHADEGGTTQTRGGIYWLILPAGYLGSSFWGMVLIIASTNVLTAKIAAGCFAFALLVVLFVAKNWTLRGLCIGFIILIAVVWLLQETTEIRILRYIILFIGVMNSLFSVYDIYDDLISRRVNSSDAEKFAEVCPCPCNGVGWGVIWGLISFLFLCGAMYLGLVILS</sequence>
<keyword evidence="2" id="KW-0547">Nucleotide-binding</keyword>
<keyword evidence="6" id="KW-1133">Transmembrane helix</keyword>
<keyword evidence="4" id="KW-0067">ATP-binding</keyword>
<dbReference type="PaxDb" id="29760-VIT_17s0000g03520.t01"/>
<reference evidence="9" key="1">
    <citation type="journal article" date="2007" name="Nature">
        <title>The grapevine genome sequence suggests ancestral hexaploidization in major angiosperm phyla.</title>
        <authorList>
            <consortium name="The French-Italian Public Consortium for Grapevine Genome Characterization."/>
            <person name="Jaillon O."/>
            <person name="Aury J.-M."/>
            <person name="Noel B."/>
            <person name="Policriti A."/>
            <person name="Clepet C."/>
            <person name="Casagrande A."/>
            <person name="Choisne N."/>
            <person name="Aubourg S."/>
            <person name="Vitulo N."/>
            <person name="Jubin C."/>
            <person name="Vezzi A."/>
            <person name="Legeai F."/>
            <person name="Hugueney P."/>
            <person name="Dasilva C."/>
            <person name="Horner D."/>
            <person name="Mica E."/>
            <person name="Jublot D."/>
            <person name="Poulain J."/>
            <person name="Bruyere C."/>
            <person name="Billault A."/>
            <person name="Segurens B."/>
            <person name="Gouyvenoux M."/>
            <person name="Ugarte E."/>
            <person name="Cattonaro F."/>
            <person name="Anthouard V."/>
            <person name="Vico V."/>
            <person name="Del Fabbro C."/>
            <person name="Alaux M."/>
            <person name="Di Gaspero G."/>
            <person name="Dumas V."/>
            <person name="Felice N."/>
            <person name="Paillard S."/>
            <person name="Juman I."/>
            <person name="Moroldo M."/>
            <person name="Scalabrin S."/>
            <person name="Canaguier A."/>
            <person name="Le Clainche I."/>
            <person name="Malacrida G."/>
            <person name="Durand E."/>
            <person name="Pesole G."/>
            <person name="Laucou V."/>
            <person name="Chatelet P."/>
            <person name="Merdinoglu D."/>
            <person name="Delledonne M."/>
            <person name="Pezzotti M."/>
            <person name="Lecharny A."/>
            <person name="Scarpelli C."/>
            <person name="Artiguenave F."/>
            <person name="Pe M.E."/>
            <person name="Valle G."/>
            <person name="Morgante M."/>
            <person name="Caboche M."/>
            <person name="Adam-Blondon A.-F."/>
            <person name="Weissenbach J."/>
            <person name="Quetier F."/>
            <person name="Wincker P."/>
        </authorList>
    </citation>
    <scope>NUCLEOTIDE SEQUENCE [LARGE SCALE GENOMIC DNA]</scope>
    <source>
        <strain evidence="9">cv. Pinot noir / PN40024</strain>
    </source>
</reference>
<feature type="transmembrane region" description="Helical" evidence="6">
    <location>
        <begin position="488"/>
        <end position="507"/>
    </location>
</feature>
<evidence type="ECO:0000259" key="7">
    <source>
        <dbReference type="PROSITE" id="PS50011"/>
    </source>
</evidence>
<name>F6GTN3_VITVI</name>
<dbReference type="Proteomes" id="UP000009183">
    <property type="component" value="Chromosome 17"/>
</dbReference>
<dbReference type="SMART" id="SM00220">
    <property type="entry name" value="S_TKc"/>
    <property type="match status" value="1"/>
</dbReference>
<feature type="compositionally biased region" description="Low complexity" evidence="5">
    <location>
        <begin position="269"/>
        <end position="285"/>
    </location>
</feature>
<feature type="transmembrane region" description="Helical" evidence="6">
    <location>
        <begin position="590"/>
        <end position="611"/>
    </location>
</feature>
<dbReference type="PROSITE" id="PS00108">
    <property type="entry name" value="PROTEIN_KINASE_ST"/>
    <property type="match status" value="1"/>
</dbReference>
<dbReference type="AlphaFoldDB" id="F6GTN3"/>
<dbReference type="FunFam" id="1.10.510.10:FF:001543">
    <property type="entry name" value="Cysteine-rich receptor-like protein kinase 41"/>
    <property type="match status" value="1"/>
</dbReference>
<evidence type="ECO:0000256" key="1">
    <source>
        <dbReference type="ARBA" id="ARBA00022679"/>
    </source>
</evidence>
<dbReference type="HOGENOM" id="CLU_446506_0_0_1"/>
<feature type="transmembrane region" description="Helical" evidence="6">
    <location>
        <begin position="513"/>
        <end position="531"/>
    </location>
</feature>
<feature type="domain" description="Protein kinase" evidence="7">
    <location>
        <begin position="1"/>
        <end position="258"/>
    </location>
</feature>
<dbReference type="FunFam" id="3.30.200.20:FF:000924">
    <property type="entry name" value="Uncharacterized protein"/>
    <property type="match status" value="1"/>
</dbReference>
<evidence type="ECO:0000313" key="9">
    <source>
        <dbReference type="Proteomes" id="UP000009183"/>
    </source>
</evidence>
<dbReference type="Gene3D" id="3.30.200.20">
    <property type="entry name" value="Phosphorylase Kinase, domain 1"/>
    <property type="match status" value="1"/>
</dbReference>
<dbReference type="PROSITE" id="PS50011">
    <property type="entry name" value="PROTEIN_KINASE_DOM"/>
    <property type="match status" value="1"/>
</dbReference>
<dbReference type="InterPro" id="IPR049500">
    <property type="entry name" value="Peptidase_M50B-like"/>
</dbReference>
<evidence type="ECO:0000256" key="2">
    <source>
        <dbReference type="ARBA" id="ARBA00022741"/>
    </source>
</evidence>
<dbReference type="GO" id="GO:0005524">
    <property type="term" value="F:ATP binding"/>
    <property type="evidence" value="ECO:0007669"/>
    <property type="project" value="UniProtKB-KW"/>
</dbReference>
<keyword evidence="6" id="KW-0472">Membrane</keyword>
<dbReference type="InParanoid" id="F6GTN3"/>
<evidence type="ECO:0000256" key="4">
    <source>
        <dbReference type="ARBA" id="ARBA00022840"/>
    </source>
</evidence>